<keyword evidence="2" id="KW-1185">Reference proteome</keyword>
<comment type="caution">
    <text evidence="1">The sequence shown here is derived from an EMBL/GenBank/DDBJ whole genome shotgun (WGS) entry which is preliminary data.</text>
</comment>
<name>A0A9N9PHV5_9GLOM</name>
<evidence type="ECO:0000313" key="1">
    <source>
        <dbReference type="EMBL" id="CAG8818036.1"/>
    </source>
</evidence>
<gene>
    <name evidence="1" type="ORF">DERYTH_LOCUS26547</name>
</gene>
<accession>A0A9N9PHV5</accession>
<organism evidence="1 2">
    <name type="scientific">Dentiscutata erythropus</name>
    <dbReference type="NCBI Taxonomy" id="1348616"/>
    <lineage>
        <taxon>Eukaryota</taxon>
        <taxon>Fungi</taxon>
        <taxon>Fungi incertae sedis</taxon>
        <taxon>Mucoromycota</taxon>
        <taxon>Glomeromycotina</taxon>
        <taxon>Glomeromycetes</taxon>
        <taxon>Diversisporales</taxon>
        <taxon>Gigasporaceae</taxon>
        <taxon>Dentiscutata</taxon>
    </lineage>
</organism>
<reference evidence="1" key="1">
    <citation type="submission" date="2021-06" db="EMBL/GenBank/DDBJ databases">
        <authorList>
            <person name="Kallberg Y."/>
            <person name="Tangrot J."/>
            <person name="Rosling A."/>
        </authorList>
    </citation>
    <scope>NUCLEOTIDE SEQUENCE</scope>
    <source>
        <strain evidence="1">MA453B</strain>
    </source>
</reference>
<proteinExistence type="predicted"/>
<protein>
    <submittedName>
        <fullName evidence="1">16986_t:CDS:1</fullName>
    </submittedName>
</protein>
<dbReference type="Proteomes" id="UP000789405">
    <property type="component" value="Unassembled WGS sequence"/>
</dbReference>
<dbReference type="EMBL" id="CAJVPY010056032">
    <property type="protein sequence ID" value="CAG8818036.1"/>
    <property type="molecule type" value="Genomic_DNA"/>
</dbReference>
<sequence>PFDLITDYSALRWLLNQPNSAKRVTCWIQWIADYPCTVIYRKGRVHSNVDALSYLLRKPP</sequence>
<feature type="non-terminal residue" evidence="1">
    <location>
        <position position="1"/>
    </location>
</feature>
<dbReference type="AlphaFoldDB" id="A0A9N9PHV5"/>
<evidence type="ECO:0000313" key="2">
    <source>
        <dbReference type="Proteomes" id="UP000789405"/>
    </source>
</evidence>
<dbReference type="OrthoDB" id="2204395at2759"/>